<reference evidence="3" key="1">
    <citation type="journal article" date="2019" name="Curr. Biol.">
        <title>Genome Sequence of Striga asiatica Provides Insight into the Evolution of Plant Parasitism.</title>
        <authorList>
            <person name="Yoshida S."/>
            <person name="Kim S."/>
            <person name="Wafula E.K."/>
            <person name="Tanskanen J."/>
            <person name="Kim Y.M."/>
            <person name="Honaas L."/>
            <person name="Yang Z."/>
            <person name="Spallek T."/>
            <person name="Conn C.E."/>
            <person name="Ichihashi Y."/>
            <person name="Cheong K."/>
            <person name="Cui S."/>
            <person name="Der J.P."/>
            <person name="Gundlach H."/>
            <person name="Jiao Y."/>
            <person name="Hori C."/>
            <person name="Ishida J.K."/>
            <person name="Kasahara H."/>
            <person name="Kiba T."/>
            <person name="Kim M.S."/>
            <person name="Koo N."/>
            <person name="Laohavisit A."/>
            <person name="Lee Y.H."/>
            <person name="Lumba S."/>
            <person name="McCourt P."/>
            <person name="Mortimer J.C."/>
            <person name="Mutuku J.M."/>
            <person name="Nomura T."/>
            <person name="Sasaki-Sekimoto Y."/>
            <person name="Seto Y."/>
            <person name="Wang Y."/>
            <person name="Wakatake T."/>
            <person name="Sakakibara H."/>
            <person name="Demura T."/>
            <person name="Yamaguchi S."/>
            <person name="Yoneyama K."/>
            <person name="Manabe R.I."/>
            <person name="Nelson D.C."/>
            <person name="Schulman A.H."/>
            <person name="Timko M.P."/>
            <person name="dePamphilis C.W."/>
            <person name="Choi D."/>
            <person name="Shirasu K."/>
        </authorList>
    </citation>
    <scope>NUCLEOTIDE SEQUENCE [LARGE SCALE GENOMIC DNA]</scope>
    <source>
        <strain evidence="3">cv. UVA1</strain>
    </source>
</reference>
<gene>
    <name evidence="2" type="ORF">STAS_00864</name>
</gene>
<dbReference type="EMBL" id="BKCP01000002">
    <property type="protein sequence ID" value="GER25292.1"/>
    <property type="molecule type" value="Genomic_DNA"/>
</dbReference>
<evidence type="ECO:0000313" key="2">
    <source>
        <dbReference type="EMBL" id="GER25292.1"/>
    </source>
</evidence>
<organism evidence="2 3">
    <name type="scientific">Striga asiatica</name>
    <name type="common">Asiatic witchweed</name>
    <name type="synonym">Buchnera asiatica</name>
    <dbReference type="NCBI Taxonomy" id="4170"/>
    <lineage>
        <taxon>Eukaryota</taxon>
        <taxon>Viridiplantae</taxon>
        <taxon>Streptophyta</taxon>
        <taxon>Embryophyta</taxon>
        <taxon>Tracheophyta</taxon>
        <taxon>Spermatophyta</taxon>
        <taxon>Magnoliopsida</taxon>
        <taxon>eudicotyledons</taxon>
        <taxon>Gunneridae</taxon>
        <taxon>Pentapetalae</taxon>
        <taxon>asterids</taxon>
        <taxon>lamiids</taxon>
        <taxon>Lamiales</taxon>
        <taxon>Orobanchaceae</taxon>
        <taxon>Buchnereae</taxon>
        <taxon>Striga</taxon>
    </lineage>
</organism>
<accession>A0A5A7NXW3</accession>
<feature type="region of interest" description="Disordered" evidence="1">
    <location>
        <begin position="131"/>
        <end position="151"/>
    </location>
</feature>
<dbReference type="Proteomes" id="UP000325081">
    <property type="component" value="Unassembled WGS sequence"/>
</dbReference>
<evidence type="ECO:0000256" key="1">
    <source>
        <dbReference type="SAM" id="MobiDB-lite"/>
    </source>
</evidence>
<comment type="caution">
    <text evidence="2">The sequence shown here is derived from an EMBL/GenBank/DDBJ whole genome shotgun (WGS) entry which is preliminary data.</text>
</comment>
<keyword evidence="3" id="KW-1185">Reference proteome</keyword>
<evidence type="ECO:0000313" key="3">
    <source>
        <dbReference type="Proteomes" id="UP000325081"/>
    </source>
</evidence>
<protein>
    <submittedName>
        <fullName evidence="2">NAD(P)H-quinone oxidoreductase subunit 5</fullName>
    </submittedName>
</protein>
<name>A0A5A7NXW3_STRAF</name>
<sequence length="187" mass="21753">MDTSSVIWVLSGSAMFTCACNWRKEEQKNLGWLYTIAFEEVGCNVLEMFAVVFEGVSYFVWRSFNSTEKREVNIRRKVLTSYMEPKNLRSETRRNNSPRSCCCWFRVQLLLLSLLARSFYLLRMDNLNGDGSEPNSTTDSRHSDNDARKKIGRKGTRLKHLSLQNGKKVAVTFLSLRARWARLSEYQ</sequence>
<proteinExistence type="predicted"/>
<feature type="compositionally biased region" description="Basic and acidic residues" evidence="1">
    <location>
        <begin position="139"/>
        <end position="149"/>
    </location>
</feature>
<dbReference type="AlphaFoldDB" id="A0A5A7NXW3"/>